<evidence type="ECO:0000256" key="1">
    <source>
        <dbReference type="ARBA" id="ARBA00004651"/>
    </source>
</evidence>
<feature type="transmembrane region" description="Helical" evidence="8">
    <location>
        <begin position="350"/>
        <end position="369"/>
    </location>
</feature>
<keyword evidence="5 8" id="KW-1133">Transmembrane helix</keyword>
<accession>A0A3N0GJC1</accession>
<dbReference type="GO" id="GO:0016758">
    <property type="term" value="F:hexosyltransferase activity"/>
    <property type="evidence" value="ECO:0007669"/>
    <property type="project" value="InterPro"/>
</dbReference>
<feature type="transmembrane region" description="Helical" evidence="8">
    <location>
        <begin position="262"/>
        <end position="285"/>
    </location>
</feature>
<keyword evidence="6 8" id="KW-0472">Membrane</keyword>
<keyword evidence="3" id="KW-0808">Transferase</keyword>
<evidence type="ECO:0000256" key="2">
    <source>
        <dbReference type="ARBA" id="ARBA00022475"/>
    </source>
</evidence>
<evidence type="ECO:0000313" key="10">
    <source>
        <dbReference type="Proteomes" id="UP000279994"/>
    </source>
</evidence>
<dbReference type="EMBL" id="RJSF01000044">
    <property type="protein sequence ID" value="RNM12567.1"/>
    <property type="molecule type" value="Genomic_DNA"/>
</dbReference>
<dbReference type="InterPro" id="IPR018584">
    <property type="entry name" value="GT87"/>
</dbReference>
<proteinExistence type="inferred from homology"/>
<name>A0A3N0GJC1_9ACTN</name>
<comment type="subcellular location">
    <subcellularLocation>
        <location evidence="1">Cell membrane</location>
        <topology evidence="1">Multi-pass membrane protein</topology>
    </subcellularLocation>
</comment>
<feature type="transmembrane region" description="Helical" evidence="8">
    <location>
        <begin position="38"/>
        <end position="55"/>
    </location>
</feature>
<reference evidence="9 10" key="1">
    <citation type="submission" date="2018-11" db="EMBL/GenBank/DDBJ databases">
        <authorList>
            <person name="Li F."/>
        </authorList>
    </citation>
    <scope>NUCLEOTIDE SEQUENCE [LARGE SCALE GENOMIC DNA]</scope>
    <source>
        <strain evidence="9 10">Gsoil 818</strain>
    </source>
</reference>
<comment type="similarity">
    <text evidence="7">Belongs to the glycosyltransferase 87 family.</text>
</comment>
<feature type="transmembrane region" description="Helical" evidence="8">
    <location>
        <begin position="322"/>
        <end position="344"/>
    </location>
</feature>
<feature type="transmembrane region" description="Helical" evidence="8">
    <location>
        <begin position="221"/>
        <end position="250"/>
    </location>
</feature>
<feature type="transmembrane region" description="Helical" evidence="8">
    <location>
        <begin position="185"/>
        <end position="215"/>
    </location>
</feature>
<dbReference type="PIRSF" id="PIRSF010361">
    <property type="entry name" value="UCP010361"/>
    <property type="match status" value="1"/>
</dbReference>
<keyword evidence="4 8" id="KW-0812">Transmembrane</keyword>
<comment type="caution">
    <text evidence="9">The sequence shown here is derived from an EMBL/GenBank/DDBJ whole genome shotgun (WGS) entry which is preliminary data.</text>
</comment>
<evidence type="ECO:0000256" key="4">
    <source>
        <dbReference type="ARBA" id="ARBA00022692"/>
    </source>
</evidence>
<evidence type="ECO:0000256" key="3">
    <source>
        <dbReference type="ARBA" id="ARBA00022679"/>
    </source>
</evidence>
<dbReference type="Proteomes" id="UP000279994">
    <property type="component" value="Unassembled WGS sequence"/>
</dbReference>
<protein>
    <submittedName>
        <fullName evidence="9">DUF2029 domain-containing protein</fullName>
    </submittedName>
</protein>
<dbReference type="AlphaFoldDB" id="A0A3N0GJC1"/>
<feature type="transmembrane region" description="Helical" evidence="8">
    <location>
        <begin position="390"/>
        <end position="410"/>
    </location>
</feature>
<evidence type="ECO:0000256" key="7">
    <source>
        <dbReference type="ARBA" id="ARBA00024033"/>
    </source>
</evidence>
<evidence type="ECO:0000256" key="6">
    <source>
        <dbReference type="ARBA" id="ARBA00023136"/>
    </source>
</evidence>
<organism evidence="9 10">
    <name type="scientific">Nocardioides pocheonensis</name>
    <dbReference type="NCBI Taxonomy" id="661485"/>
    <lineage>
        <taxon>Bacteria</taxon>
        <taxon>Bacillati</taxon>
        <taxon>Actinomycetota</taxon>
        <taxon>Actinomycetes</taxon>
        <taxon>Propionibacteriales</taxon>
        <taxon>Nocardioidaceae</taxon>
        <taxon>Nocardioides</taxon>
    </lineage>
</organism>
<keyword evidence="2" id="KW-1003">Cell membrane</keyword>
<dbReference type="OrthoDB" id="3348156at2"/>
<evidence type="ECO:0000256" key="8">
    <source>
        <dbReference type="SAM" id="Phobius"/>
    </source>
</evidence>
<dbReference type="Pfam" id="PF09594">
    <property type="entry name" value="GT87"/>
    <property type="match status" value="1"/>
</dbReference>
<gene>
    <name evidence="9" type="ORF">EFL26_18255</name>
</gene>
<evidence type="ECO:0000256" key="5">
    <source>
        <dbReference type="ARBA" id="ARBA00022989"/>
    </source>
</evidence>
<keyword evidence="10" id="KW-1185">Reference proteome</keyword>
<feature type="transmembrane region" description="Helical" evidence="8">
    <location>
        <begin position="153"/>
        <end position="173"/>
    </location>
</feature>
<feature type="transmembrane region" description="Helical" evidence="8">
    <location>
        <begin position="422"/>
        <end position="442"/>
    </location>
</feature>
<sequence>MVSSPTREDPVAAALSEVVGGPAGDHARPHRWWTPVRVLLAVFTVVFAVGLVQKYPCGETDWSSETVRYGKMCYSDVPYLYTDRGFAERRWPYDGSFGRYPVMEYPVLISYLAWGASKITGLMPSGPSQAVREATPVARLWGLPGMTREVNTYFLVTAVLLFVCGIGAVLFLAGASPGRPWDAMAFALSPVLLLSSLVNWDLLAVLFTAGALWAWARGRPVLAGVMVGLGTAAKLYPMFLLGAFLVDVLWTGRGERSRRTDLWMRAVAGGVVAWVVVNLPALLTGASAWKVFWSFNSSRGADLGSLWLVLDQLGVHSSAHRINLVSGLLFAVACAAILVLGLSAPRRPRVAQVAFLVVAAFLLVNKVYSPQYVLWLLPLAVLARPRWRDLLIWQACEVAYYAAVWLYLGGWLAPSSGTNPTAYQLAIVVRVLGELYLVALVVRDLWYGEVLDVESADLDGVEGGGREPHPDVDLVADRGHLGA</sequence>
<evidence type="ECO:0000313" key="9">
    <source>
        <dbReference type="EMBL" id="RNM12567.1"/>
    </source>
</evidence>
<dbReference type="InterPro" id="IPR016570">
    <property type="entry name" value="UCP010361"/>
</dbReference>
<dbReference type="GO" id="GO:0005886">
    <property type="term" value="C:plasma membrane"/>
    <property type="evidence" value="ECO:0007669"/>
    <property type="project" value="UniProtKB-SubCell"/>
</dbReference>